<accession>A0A7Z7AY97</accession>
<dbReference type="PROSITE" id="PS01137">
    <property type="entry name" value="TATD_1"/>
    <property type="match status" value="1"/>
</dbReference>
<organism evidence="4 5">
    <name type="scientific">Methanolobus vulcani</name>
    <dbReference type="NCBI Taxonomy" id="38026"/>
    <lineage>
        <taxon>Archaea</taxon>
        <taxon>Methanobacteriati</taxon>
        <taxon>Methanobacteriota</taxon>
        <taxon>Stenosarchaea group</taxon>
        <taxon>Methanomicrobia</taxon>
        <taxon>Methanosarcinales</taxon>
        <taxon>Methanosarcinaceae</taxon>
        <taxon>Methanolobus</taxon>
    </lineage>
</organism>
<evidence type="ECO:0000256" key="3">
    <source>
        <dbReference type="PIRSR" id="PIRSR005902-1"/>
    </source>
</evidence>
<proteinExistence type="predicted"/>
<dbReference type="InterPro" id="IPR018228">
    <property type="entry name" value="DNase_TatD-rel_CS"/>
</dbReference>
<feature type="binding site" evidence="3">
    <location>
        <position position="156"/>
    </location>
    <ligand>
        <name>a divalent metal cation</name>
        <dbReference type="ChEBI" id="CHEBI:60240"/>
        <label>2</label>
    </ligand>
</feature>
<feature type="binding site" evidence="3">
    <location>
        <position position="135"/>
    </location>
    <ligand>
        <name>a divalent metal cation</name>
        <dbReference type="ChEBI" id="CHEBI:60240"/>
        <label>2</label>
    </ligand>
</feature>
<dbReference type="PANTHER" id="PTHR46124">
    <property type="entry name" value="D-AMINOACYL-TRNA DEACYLASE"/>
    <property type="match status" value="1"/>
</dbReference>
<dbReference type="Pfam" id="PF01026">
    <property type="entry name" value="TatD_DNase"/>
    <property type="match status" value="1"/>
</dbReference>
<name>A0A7Z7AY97_9EURY</name>
<dbReference type="InterPro" id="IPR015991">
    <property type="entry name" value="TatD/YcfH-like"/>
</dbReference>
<dbReference type="RefSeq" id="WP_091710654.1">
    <property type="nucleotide sequence ID" value="NZ_FNCA01000009.1"/>
</dbReference>
<feature type="binding site" evidence="3">
    <location>
        <position position="97"/>
    </location>
    <ligand>
        <name>a divalent metal cation</name>
        <dbReference type="ChEBI" id="CHEBI:60240"/>
        <label>1</label>
    </ligand>
</feature>
<dbReference type="InterPro" id="IPR001130">
    <property type="entry name" value="TatD-like"/>
</dbReference>
<gene>
    <name evidence="4" type="ORF">SAMN04488589_2361</name>
</gene>
<dbReference type="GO" id="GO:0016788">
    <property type="term" value="F:hydrolase activity, acting on ester bonds"/>
    <property type="evidence" value="ECO:0007669"/>
    <property type="project" value="InterPro"/>
</dbReference>
<feature type="binding site" evidence="3">
    <location>
        <position position="11"/>
    </location>
    <ligand>
        <name>a divalent metal cation</name>
        <dbReference type="ChEBI" id="CHEBI:60240"/>
        <label>1</label>
    </ligand>
</feature>
<evidence type="ECO:0000256" key="2">
    <source>
        <dbReference type="ARBA" id="ARBA00022801"/>
    </source>
</evidence>
<dbReference type="FunFam" id="3.20.20.140:FF:000005">
    <property type="entry name" value="TatD family hydrolase"/>
    <property type="match status" value="1"/>
</dbReference>
<dbReference type="Proteomes" id="UP000199259">
    <property type="component" value="Unassembled WGS sequence"/>
</dbReference>
<dbReference type="InterPro" id="IPR032466">
    <property type="entry name" value="Metal_Hydrolase"/>
</dbReference>
<keyword evidence="1 3" id="KW-0479">Metal-binding</keyword>
<dbReference type="AlphaFoldDB" id="A0A7Z7AY97"/>
<comment type="caution">
    <text evidence="4">The sequence shown here is derived from an EMBL/GenBank/DDBJ whole genome shotgun (WGS) entry which is preliminary data.</text>
</comment>
<dbReference type="GO" id="GO:0046872">
    <property type="term" value="F:metal ion binding"/>
    <property type="evidence" value="ECO:0007669"/>
    <property type="project" value="UniProtKB-KW"/>
</dbReference>
<sequence length="252" mass="28587">MNYEVIDSHCHLDFPKFNKDRHETIMRAKDSGVVLMINSGIDYKTNANSLELARKYDFIHATLGLSPQMVPETNKEKINQILAQMERNVDKAIGIGEAGLDFYYCTDEAGKQKQKEVFQKVIDIADQYNKTLVIHGRDGEELALEMTRDLDRVVFHCYGGSIETMKDIVDAGHYVSVPTLVCFSDHHKEIAKDLPLENMLIETDSPYLSPRKGRNEPVFVRDSVPVIAHLKGIDEGEIARATMQNTLRAFEL</sequence>
<dbReference type="CDD" id="cd01310">
    <property type="entry name" value="TatD_DNAse"/>
    <property type="match status" value="1"/>
</dbReference>
<dbReference type="NCBIfam" id="TIGR00010">
    <property type="entry name" value="YchF/TatD family DNA exonuclease"/>
    <property type="match status" value="1"/>
</dbReference>
<keyword evidence="5" id="KW-1185">Reference proteome</keyword>
<dbReference type="OrthoDB" id="26412at2157"/>
<dbReference type="PIRSF" id="PIRSF005902">
    <property type="entry name" value="DNase_TatD"/>
    <property type="match status" value="1"/>
</dbReference>
<dbReference type="EMBL" id="FNCA01000009">
    <property type="protein sequence ID" value="SDG19114.1"/>
    <property type="molecule type" value="Genomic_DNA"/>
</dbReference>
<dbReference type="GO" id="GO:0004536">
    <property type="term" value="F:DNA nuclease activity"/>
    <property type="evidence" value="ECO:0007669"/>
    <property type="project" value="InterPro"/>
</dbReference>
<keyword evidence="2" id="KW-0378">Hydrolase</keyword>
<dbReference type="SUPFAM" id="SSF51556">
    <property type="entry name" value="Metallo-dependent hydrolases"/>
    <property type="match status" value="1"/>
</dbReference>
<dbReference type="Gene3D" id="3.20.20.140">
    <property type="entry name" value="Metal-dependent hydrolases"/>
    <property type="match status" value="1"/>
</dbReference>
<feature type="binding site" evidence="3">
    <location>
        <position position="204"/>
    </location>
    <ligand>
        <name>a divalent metal cation</name>
        <dbReference type="ChEBI" id="CHEBI:60240"/>
        <label>1</label>
    </ligand>
</feature>
<feature type="binding site" evidence="3">
    <location>
        <position position="9"/>
    </location>
    <ligand>
        <name>a divalent metal cation</name>
        <dbReference type="ChEBI" id="CHEBI:60240"/>
        <label>1</label>
    </ligand>
</feature>
<evidence type="ECO:0000256" key="1">
    <source>
        <dbReference type="ARBA" id="ARBA00022723"/>
    </source>
</evidence>
<dbReference type="PANTHER" id="PTHR46124:SF2">
    <property type="entry name" value="D-AMINOACYL-TRNA DEACYLASE"/>
    <property type="match status" value="1"/>
</dbReference>
<evidence type="ECO:0000313" key="4">
    <source>
        <dbReference type="EMBL" id="SDG19114.1"/>
    </source>
</evidence>
<reference evidence="4 5" key="1">
    <citation type="submission" date="2016-10" db="EMBL/GenBank/DDBJ databases">
        <authorList>
            <person name="Varghese N."/>
            <person name="Submissions S."/>
        </authorList>
    </citation>
    <scope>NUCLEOTIDE SEQUENCE [LARGE SCALE GENOMIC DNA]</scope>
    <source>
        <strain evidence="4 5">PL 12/M</strain>
    </source>
</reference>
<protein>
    <submittedName>
        <fullName evidence="4">TatD DNase family protein</fullName>
    </submittedName>
</protein>
<evidence type="ECO:0000313" key="5">
    <source>
        <dbReference type="Proteomes" id="UP000199259"/>
    </source>
</evidence>